<dbReference type="RefSeq" id="WP_126325319.1">
    <property type="nucleotide sequence ID" value="NZ_CP070506.1"/>
</dbReference>
<evidence type="ECO:0000259" key="14">
    <source>
        <dbReference type="PROSITE" id="PS51163"/>
    </source>
</evidence>
<feature type="domain" description="YrdC-like" evidence="14">
    <location>
        <begin position="8"/>
        <end position="194"/>
    </location>
</feature>
<evidence type="ECO:0000256" key="12">
    <source>
        <dbReference type="ARBA" id="ARBA00048366"/>
    </source>
</evidence>
<dbReference type="InterPro" id="IPR010923">
    <property type="entry name" value="T(6)A37_SUA5"/>
</dbReference>
<keyword evidence="8 13" id="KW-0548">Nucleotidyltransferase</keyword>
<dbReference type="InterPro" id="IPR006070">
    <property type="entry name" value="Sua5-like_dom"/>
</dbReference>
<comment type="subcellular location">
    <subcellularLocation>
        <location evidence="1 13">Cytoplasm</location>
    </subcellularLocation>
</comment>
<dbReference type="PIRSF" id="PIRSF004930">
    <property type="entry name" value="Tln_factor_SUA5"/>
    <property type="match status" value="1"/>
</dbReference>
<sequence>MTLYGSIREEILYAAGVLRGGGLVAFPTETVYGLGADAANERAVANIFTAKGRPADHPLIVHLAAADEIERWARDIPDSAWKLAERFWPGPLTLILKRAPGVLDAVTGGQDTIGLRVPDHPVALALLKAFGGGIAAPSANRFGRVSPTSAAHVIAEFGDAVDCVIDGGSCKVGLESTILDLSGEYPRVLRPGAVMPNVLTRVLGELLTVSAGGGPRAPGCLASHYAPDTPLQLIDATEIEAAAQSFLNFGQSVAVLSMHPPATNEVGCRWLMMPADPKEYGQVLYALLREIDTWDCHCALVELPPAKMEWEAVRDRLKRAAGGRQAERGCA</sequence>
<comment type="similarity">
    <text evidence="2 13">Belongs to the SUA5 family.</text>
</comment>
<dbReference type="PROSITE" id="PS51163">
    <property type="entry name" value="YRDC"/>
    <property type="match status" value="1"/>
</dbReference>
<keyword evidence="10 13" id="KW-0067">ATP-binding</keyword>
<dbReference type="InterPro" id="IPR038385">
    <property type="entry name" value="Sua5/YwlC_C"/>
</dbReference>
<dbReference type="InterPro" id="IPR017945">
    <property type="entry name" value="DHBP_synth_RibB-like_a/b_dom"/>
</dbReference>
<keyword evidence="16" id="KW-1185">Reference proteome</keyword>
<evidence type="ECO:0000313" key="16">
    <source>
        <dbReference type="Proteomes" id="UP000663249"/>
    </source>
</evidence>
<comment type="function">
    <text evidence="13">Required for the formation of a threonylcarbamoyl group on adenosine at position 37 (t(6)A37) in tRNAs that read codons beginning with adenine.</text>
</comment>
<dbReference type="EC" id="2.7.7.87" evidence="3 13"/>
<evidence type="ECO:0000256" key="6">
    <source>
        <dbReference type="ARBA" id="ARBA00022679"/>
    </source>
</evidence>
<keyword evidence="6 13" id="KW-0808">Transferase</keyword>
<evidence type="ECO:0000256" key="7">
    <source>
        <dbReference type="ARBA" id="ARBA00022694"/>
    </source>
</evidence>
<comment type="catalytic activity">
    <reaction evidence="12 13">
        <text>L-threonine + hydrogencarbonate + ATP = L-threonylcarbamoyladenylate + diphosphate + H2O</text>
        <dbReference type="Rhea" id="RHEA:36407"/>
        <dbReference type="ChEBI" id="CHEBI:15377"/>
        <dbReference type="ChEBI" id="CHEBI:17544"/>
        <dbReference type="ChEBI" id="CHEBI:30616"/>
        <dbReference type="ChEBI" id="CHEBI:33019"/>
        <dbReference type="ChEBI" id="CHEBI:57926"/>
        <dbReference type="ChEBI" id="CHEBI:73682"/>
        <dbReference type="EC" id="2.7.7.87"/>
    </reaction>
</comment>
<evidence type="ECO:0000313" key="15">
    <source>
        <dbReference type="EMBL" id="QSB42172.1"/>
    </source>
</evidence>
<evidence type="ECO:0000256" key="9">
    <source>
        <dbReference type="ARBA" id="ARBA00022741"/>
    </source>
</evidence>
<evidence type="ECO:0000256" key="13">
    <source>
        <dbReference type="PIRNR" id="PIRNR004930"/>
    </source>
</evidence>
<organism evidence="15 16">
    <name type="scientific">Pseudomonas hygromyciniae</name>
    <dbReference type="NCBI Taxonomy" id="2812000"/>
    <lineage>
        <taxon>Bacteria</taxon>
        <taxon>Pseudomonadati</taxon>
        <taxon>Pseudomonadota</taxon>
        <taxon>Gammaproteobacteria</taxon>
        <taxon>Pseudomonadales</taxon>
        <taxon>Pseudomonadaceae</taxon>
        <taxon>Pseudomonas</taxon>
    </lineage>
</organism>
<dbReference type="Proteomes" id="UP000663249">
    <property type="component" value="Chromosome"/>
</dbReference>
<evidence type="ECO:0000256" key="4">
    <source>
        <dbReference type="ARBA" id="ARBA00015492"/>
    </source>
</evidence>
<dbReference type="EMBL" id="CP070506">
    <property type="protein sequence ID" value="QSB42172.1"/>
    <property type="molecule type" value="Genomic_DNA"/>
</dbReference>
<evidence type="ECO:0000256" key="1">
    <source>
        <dbReference type="ARBA" id="ARBA00004496"/>
    </source>
</evidence>
<dbReference type="Gene3D" id="3.40.50.11030">
    <property type="entry name" value="Threonylcarbamoyl-AMP synthase, C-terminal domain"/>
    <property type="match status" value="1"/>
</dbReference>
<evidence type="ECO:0000256" key="2">
    <source>
        <dbReference type="ARBA" id="ARBA00007663"/>
    </source>
</evidence>
<dbReference type="InterPro" id="IPR050156">
    <property type="entry name" value="TC-AMP_synthase_SUA5"/>
</dbReference>
<dbReference type="Pfam" id="PF01300">
    <property type="entry name" value="Sua5_yciO_yrdC"/>
    <property type="match status" value="1"/>
</dbReference>
<evidence type="ECO:0000256" key="3">
    <source>
        <dbReference type="ARBA" id="ARBA00012584"/>
    </source>
</evidence>
<dbReference type="InterPro" id="IPR005145">
    <property type="entry name" value="Sua5_C"/>
</dbReference>
<accession>A0ABX7K6A8</accession>
<gene>
    <name evidence="15" type="ORF">JTY93_13085</name>
</gene>
<dbReference type="PANTHER" id="PTHR17490:SF16">
    <property type="entry name" value="THREONYLCARBAMOYL-AMP SYNTHASE"/>
    <property type="match status" value="1"/>
</dbReference>
<dbReference type="SUPFAM" id="SSF55821">
    <property type="entry name" value="YrdC/RibB"/>
    <property type="match status" value="1"/>
</dbReference>
<name>A0ABX7K6A8_9PSED</name>
<evidence type="ECO:0000256" key="11">
    <source>
        <dbReference type="ARBA" id="ARBA00029774"/>
    </source>
</evidence>
<evidence type="ECO:0000256" key="8">
    <source>
        <dbReference type="ARBA" id="ARBA00022695"/>
    </source>
</evidence>
<keyword evidence="7 13" id="KW-0819">tRNA processing</keyword>
<keyword evidence="9 13" id="KW-0547">Nucleotide-binding</keyword>
<evidence type="ECO:0000256" key="10">
    <source>
        <dbReference type="ARBA" id="ARBA00022840"/>
    </source>
</evidence>
<dbReference type="Pfam" id="PF03481">
    <property type="entry name" value="Sua5_C"/>
    <property type="match status" value="1"/>
</dbReference>
<keyword evidence="5 13" id="KW-0963">Cytoplasm</keyword>
<dbReference type="NCBIfam" id="TIGR00057">
    <property type="entry name" value="L-threonylcarbamoyladenylate synthase"/>
    <property type="match status" value="1"/>
</dbReference>
<dbReference type="Gene3D" id="3.90.870.10">
    <property type="entry name" value="DHBP synthase"/>
    <property type="match status" value="1"/>
</dbReference>
<evidence type="ECO:0000256" key="5">
    <source>
        <dbReference type="ARBA" id="ARBA00022490"/>
    </source>
</evidence>
<reference evidence="15 16" key="1">
    <citation type="submission" date="2021-02" db="EMBL/GenBank/DDBJ databases">
        <title>Genomic and phenotypic characterization of Pseudomonas hygromyciniae, a novel bacterial species discovered from a commercially purchased antibiotic vial.</title>
        <authorList>
            <person name="Turner T.L."/>
            <person name="Mitra S.D."/>
            <person name="Kochan T.J."/>
            <person name="Pincus N.B."/>
            <person name="Lebrun-Corbin M."/>
            <person name="Cheung B."/>
            <person name="Gatesy S.W."/>
            <person name="Afzal T."/>
            <person name="Ozer E.A."/>
            <person name="Hauser A.R."/>
        </authorList>
    </citation>
    <scope>NUCLEOTIDE SEQUENCE [LARGE SCALE GENOMIC DNA]</scope>
    <source>
        <strain evidence="15 16">SDM007</strain>
    </source>
</reference>
<protein>
    <recommendedName>
        <fullName evidence="4 13">Threonylcarbamoyl-AMP synthase</fullName>
        <shortName evidence="13">TC-AMP synthase</shortName>
        <ecNumber evidence="3 13">2.7.7.87</ecNumber>
    </recommendedName>
    <alternativeName>
        <fullName evidence="11 13">L-threonylcarbamoyladenylate synthase</fullName>
    </alternativeName>
</protein>
<proteinExistence type="inferred from homology"/>
<dbReference type="PANTHER" id="PTHR17490">
    <property type="entry name" value="SUA5"/>
    <property type="match status" value="1"/>
</dbReference>